<organism evidence="1 2">
    <name type="scientific">Dendrothele bispora (strain CBS 962.96)</name>
    <dbReference type="NCBI Taxonomy" id="1314807"/>
    <lineage>
        <taxon>Eukaryota</taxon>
        <taxon>Fungi</taxon>
        <taxon>Dikarya</taxon>
        <taxon>Basidiomycota</taxon>
        <taxon>Agaricomycotina</taxon>
        <taxon>Agaricomycetes</taxon>
        <taxon>Agaricomycetidae</taxon>
        <taxon>Agaricales</taxon>
        <taxon>Agaricales incertae sedis</taxon>
        <taxon>Dendrothele</taxon>
    </lineage>
</organism>
<proteinExistence type="predicted"/>
<dbReference type="Proteomes" id="UP000297245">
    <property type="component" value="Unassembled WGS sequence"/>
</dbReference>
<sequence length="178" mass="20054">MVRNGKLRERNVVNRYGGITTYPNHRGVGDAAAWQLARAKAGEALWLACGCLLVHYTCTCPIDRAVWTIRYITRVKIKGVELWAAWAKQSCRDLETLTVHIKMNRKIQTKALDKHRTGRDCSTLPDARVPCLDRGISISLSHPTTVLKKTNICLVFGKCRYLSTVRRLGIEPEGGKHK</sequence>
<protein>
    <submittedName>
        <fullName evidence="1">Uncharacterized protein</fullName>
    </submittedName>
</protein>
<dbReference type="EMBL" id="ML179536">
    <property type="protein sequence ID" value="THU85633.1"/>
    <property type="molecule type" value="Genomic_DNA"/>
</dbReference>
<name>A0A4S8LAR6_DENBC</name>
<keyword evidence="2" id="KW-1185">Reference proteome</keyword>
<reference evidence="1 2" key="1">
    <citation type="journal article" date="2019" name="Nat. Ecol. Evol.">
        <title>Megaphylogeny resolves global patterns of mushroom evolution.</title>
        <authorList>
            <person name="Varga T."/>
            <person name="Krizsan K."/>
            <person name="Foldi C."/>
            <person name="Dima B."/>
            <person name="Sanchez-Garcia M."/>
            <person name="Sanchez-Ramirez S."/>
            <person name="Szollosi G.J."/>
            <person name="Szarkandi J.G."/>
            <person name="Papp V."/>
            <person name="Albert L."/>
            <person name="Andreopoulos W."/>
            <person name="Angelini C."/>
            <person name="Antonin V."/>
            <person name="Barry K.W."/>
            <person name="Bougher N.L."/>
            <person name="Buchanan P."/>
            <person name="Buyck B."/>
            <person name="Bense V."/>
            <person name="Catcheside P."/>
            <person name="Chovatia M."/>
            <person name="Cooper J."/>
            <person name="Damon W."/>
            <person name="Desjardin D."/>
            <person name="Finy P."/>
            <person name="Geml J."/>
            <person name="Haridas S."/>
            <person name="Hughes K."/>
            <person name="Justo A."/>
            <person name="Karasinski D."/>
            <person name="Kautmanova I."/>
            <person name="Kiss B."/>
            <person name="Kocsube S."/>
            <person name="Kotiranta H."/>
            <person name="LaButti K.M."/>
            <person name="Lechner B.E."/>
            <person name="Liimatainen K."/>
            <person name="Lipzen A."/>
            <person name="Lukacs Z."/>
            <person name="Mihaltcheva S."/>
            <person name="Morgado L.N."/>
            <person name="Niskanen T."/>
            <person name="Noordeloos M.E."/>
            <person name="Ohm R.A."/>
            <person name="Ortiz-Santana B."/>
            <person name="Ovrebo C."/>
            <person name="Racz N."/>
            <person name="Riley R."/>
            <person name="Savchenko A."/>
            <person name="Shiryaev A."/>
            <person name="Soop K."/>
            <person name="Spirin V."/>
            <person name="Szebenyi C."/>
            <person name="Tomsovsky M."/>
            <person name="Tulloss R.E."/>
            <person name="Uehling J."/>
            <person name="Grigoriev I.V."/>
            <person name="Vagvolgyi C."/>
            <person name="Papp T."/>
            <person name="Martin F.M."/>
            <person name="Miettinen O."/>
            <person name="Hibbett D.S."/>
            <person name="Nagy L.G."/>
        </authorList>
    </citation>
    <scope>NUCLEOTIDE SEQUENCE [LARGE SCALE GENOMIC DNA]</scope>
    <source>
        <strain evidence="1 2">CBS 962.96</strain>
    </source>
</reference>
<dbReference type="AlphaFoldDB" id="A0A4S8LAR6"/>
<evidence type="ECO:0000313" key="2">
    <source>
        <dbReference type="Proteomes" id="UP000297245"/>
    </source>
</evidence>
<accession>A0A4S8LAR6</accession>
<evidence type="ECO:0000313" key="1">
    <source>
        <dbReference type="EMBL" id="THU85633.1"/>
    </source>
</evidence>
<gene>
    <name evidence="1" type="ORF">K435DRAFT_805719</name>
</gene>